<dbReference type="EMBL" id="ABEU02000006">
    <property type="protein sequence ID" value="PNR52752.1"/>
    <property type="molecule type" value="Genomic_DNA"/>
</dbReference>
<gene>
    <name evidence="1" type="ORF">PHYPA_009127</name>
</gene>
<dbReference type="EnsemblPlants" id="Pp3c6_18060V3.2">
    <property type="protein sequence ID" value="Pp3c6_18060V3.2"/>
    <property type="gene ID" value="Pp3c6_18060"/>
</dbReference>
<reference evidence="1 3" key="2">
    <citation type="journal article" date="2018" name="Plant J.">
        <title>The Physcomitrella patens chromosome-scale assembly reveals moss genome structure and evolution.</title>
        <authorList>
            <person name="Lang D."/>
            <person name="Ullrich K.K."/>
            <person name="Murat F."/>
            <person name="Fuchs J."/>
            <person name="Jenkins J."/>
            <person name="Haas F.B."/>
            <person name="Piednoel M."/>
            <person name="Gundlach H."/>
            <person name="Van Bel M."/>
            <person name="Meyberg R."/>
            <person name="Vives C."/>
            <person name="Morata J."/>
            <person name="Symeonidi A."/>
            <person name="Hiss M."/>
            <person name="Muchero W."/>
            <person name="Kamisugi Y."/>
            <person name="Saleh O."/>
            <person name="Blanc G."/>
            <person name="Decker E.L."/>
            <person name="van Gessel N."/>
            <person name="Grimwood J."/>
            <person name="Hayes R.D."/>
            <person name="Graham S.W."/>
            <person name="Gunter L.E."/>
            <person name="McDaniel S.F."/>
            <person name="Hoernstein S.N.W."/>
            <person name="Larsson A."/>
            <person name="Li F.W."/>
            <person name="Perroud P.F."/>
            <person name="Phillips J."/>
            <person name="Ranjan P."/>
            <person name="Rokshar D.S."/>
            <person name="Rothfels C.J."/>
            <person name="Schneider L."/>
            <person name="Shu S."/>
            <person name="Stevenson D.W."/>
            <person name="Thummler F."/>
            <person name="Tillich M."/>
            <person name="Villarreal Aguilar J.C."/>
            <person name="Widiez T."/>
            <person name="Wong G.K."/>
            <person name="Wymore A."/>
            <person name="Zhang Y."/>
            <person name="Zimmer A.D."/>
            <person name="Quatrano R.S."/>
            <person name="Mayer K.F.X."/>
            <person name="Goodstein D."/>
            <person name="Casacuberta J.M."/>
            <person name="Vandepoele K."/>
            <person name="Reski R."/>
            <person name="Cuming A.C."/>
            <person name="Tuskan G.A."/>
            <person name="Maumus F."/>
            <person name="Salse J."/>
            <person name="Schmutz J."/>
            <person name="Rensing S.A."/>
        </authorList>
    </citation>
    <scope>NUCLEOTIDE SEQUENCE [LARGE SCALE GENOMIC DNA]</scope>
    <source>
        <strain evidence="2 3">cv. Gransden 2004</strain>
    </source>
</reference>
<dbReference type="AlphaFoldDB" id="A0A2K1KG52"/>
<dbReference type="Gramene" id="Pp3c6_18060V3.2">
    <property type="protein sequence ID" value="Pp3c6_18060V3.2"/>
    <property type="gene ID" value="Pp3c6_18060"/>
</dbReference>
<dbReference type="Gramene" id="Pp3c6_18060V3.1">
    <property type="protein sequence ID" value="Pp3c6_18060V3.1"/>
    <property type="gene ID" value="Pp3c6_18060"/>
</dbReference>
<dbReference type="Proteomes" id="UP000006727">
    <property type="component" value="Chromosome 6"/>
</dbReference>
<reference evidence="1 3" key="1">
    <citation type="journal article" date="2008" name="Science">
        <title>The Physcomitrella genome reveals evolutionary insights into the conquest of land by plants.</title>
        <authorList>
            <person name="Rensing S."/>
            <person name="Lang D."/>
            <person name="Zimmer A."/>
            <person name="Terry A."/>
            <person name="Salamov A."/>
            <person name="Shapiro H."/>
            <person name="Nishiyama T."/>
            <person name="Perroud P.-F."/>
            <person name="Lindquist E."/>
            <person name="Kamisugi Y."/>
            <person name="Tanahashi T."/>
            <person name="Sakakibara K."/>
            <person name="Fujita T."/>
            <person name="Oishi K."/>
            <person name="Shin-I T."/>
            <person name="Kuroki Y."/>
            <person name="Toyoda A."/>
            <person name="Suzuki Y."/>
            <person name="Hashimoto A."/>
            <person name="Yamaguchi K."/>
            <person name="Sugano A."/>
            <person name="Kohara Y."/>
            <person name="Fujiyama A."/>
            <person name="Anterola A."/>
            <person name="Aoki S."/>
            <person name="Ashton N."/>
            <person name="Barbazuk W.B."/>
            <person name="Barker E."/>
            <person name="Bennetzen J."/>
            <person name="Bezanilla M."/>
            <person name="Blankenship R."/>
            <person name="Cho S.H."/>
            <person name="Dutcher S."/>
            <person name="Estelle M."/>
            <person name="Fawcett J.A."/>
            <person name="Gundlach H."/>
            <person name="Hanada K."/>
            <person name="Heyl A."/>
            <person name="Hicks K.A."/>
            <person name="Hugh J."/>
            <person name="Lohr M."/>
            <person name="Mayer K."/>
            <person name="Melkozernov A."/>
            <person name="Murata T."/>
            <person name="Nelson D."/>
            <person name="Pils B."/>
            <person name="Prigge M."/>
            <person name="Reiss B."/>
            <person name="Renner T."/>
            <person name="Rombauts S."/>
            <person name="Rushton P."/>
            <person name="Sanderfoot A."/>
            <person name="Schween G."/>
            <person name="Shiu S.-H."/>
            <person name="Stueber K."/>
            <person name="Theodoulou F.L."/>
            <person name="Tu H."/>
            <person name="Van de Peer Y."/>
            <person name="Verrier P.J."/>
            <person name="Waters E."/>
            <person name="Wood A."/>
            <person name="Yang L."/>
            <person name="Cove D."/>
            <person name="Cuming A."/>
            <person name="Hasebe M."/>
            <person name="Lucas S."/>
            <person name="Mishler D.B."/>
            <person name="Reski R."/>
            <person name="Grigoriev I."/>
            <person name="Quatrano R.S."/>
            <person name="Boore J.L."/>
        </authorList>
    </citation>
    <scope>NUCLEOTIDE SEQUENCE [LARGE SCALE GENOMIC DNA]</scope>
    <source>
        <strain evidence="2 3">cv. Gransden 2004</strain>
    </source>
</reference>
<proteinExistence type="predicted"/>
<evidence type="ECO:0000313" key="2">
    <source>
        <dbReference type="EnsemblPlants" id="Pp3c6_18060V3.1"/>
    </source>
</evidence>
<protein>
    <submittedName>
        <fullName evidence="1 2">Uncharacterized protein</fullName>
    </submittedName>
</protein>
<evidence type="ECO:0000313" key="1">
    <source>
        <dbReference type="EMBL" id="PNR52752.1"/>
    </source>
</evidence>
<accession>A0A2K1KG52</accession>
<evidence type="ECO:0000313" key="3">
    <source>
        <dbReference type="Proteomes" id="UP000006727"/>
    </source>
</evidence>
<reference evidence="2" key="3">
    <citation type="submission" date="2020-12" db="UniProtKB">
        <authorList>
            <consortium name="EnsemblPlants"/>
        </authorList>
    </citation>
    <scope>IDENTIFICATION</scope>
</reference>
<dbReference type="EnsemblPlants" id="Pp3c6_18060V3.1">
    <property type="protein sequence ID" value="Pp3c6_18060V3.1"/>
    <property type="gene ID" value="Pp3c6_18060"/>
</dbReference>
<sequence>MKLWQYGQHKSQGPHQVQVKGGRLWCEQLTEVDHVMSRRYA</sequence>
<dbReference type="InParanoid" id="A0A2K1KG52"/>
<name>A0A2K1KG52_PHYPA</name>
<keyword evidence="3" id="KW-1185">Reference proteome</keyword>
<organism evidence="1">
    <name type="scientific">Physcomitrium patens</name>
    <name type="common">Spreading-leaved earth moss</name>
    <name type="synonym">Physcomitrella patens</name>
    <dbReference type="NCBI Taxonomy" id="3218"/>
    <lineage>
        <taxon>Eukaryota</taxon>
        <taxon>Viridiplantae</taxon>
        <taxon>Streptophyta</taxon>
        <taxon>Embryophyta</taxon>
        <taxon>Bryophyta</taxon>
        <taxon>Bryophytina</taxon>
        <taxon>Bryopsida</taxon>
        <taxon>Funariidae</taxon>
        <taxon>Funariales</taxon>
        <taxon>Funariaceae</taxon>
        <taxon>Physcomitrium</taxon>
    </lineage>
</organism>